<dbReference type="SUPFAM" id="SSF53335">
    <property type="entry name" value="S-adenosyl-L-methionine-dependent methyltransferases"/>
    <property type="match status" value="1"/>
</dbReference>
<comment type="caution">
    <text evidence="7">The sequence shown here is derived from an EMBL/GenBank/DDBJ whole genome shotgun (WGS) entry which is preliminary data.</text>
</comment>
<feature type="binding site" evidence="6">
    <location>
        <position position="75"/>
    </location>
    <ligand>
        <name>S-adenosyl-L-methionine</name>
        <dbReference type="ChEBI" id="CHEBI:59789"/>
    </ligand>
</feature>
<dbReference type="Pfam" id="PF02527">
    <property type="entry name" value="GidB"/>
    <property type="match status" value="1"/>
</dbReference>
<keyword evidence="4 6" id="KW-0808">Transferase</keyword>
<dbReference type="InterPro" id="IPR029063">
    <property type="entry name" value="SAM-dependent_MTases_sf"/>
</dbReference>
<dbReference type="AlphaFoldDB" id="A0A7C0XBX1"/>
<accession>A0A7C0XBX1</accession>
<feature type="binding site" evidence="6">
    <location>
        <position position="80"/>
    </location>
    <ligand>
        <name>S-adenosyl-L-methionine</name>
        <dbReference type="ChEBI" id="CHEBI:59789"/>
    </ligand>
</feature>
<keyword evidence="3 6" id="KW-0489">Methyltransferase</keyword>
<evidence type="ECO:0000256" key="4">
    <source>
        <dbReference type="ARBA" id="ARBA00022679"/>
    </source>
</evidence>
<evidence type="ECO:0000256" key="5">
    <source>
        <dbReference type="ARBA" id="ARBA00022691"/>
    </source>
</evidence>
<dbReference type="CDD" id="cd02440">
    <property type="entry name" value="AdoMet_MTases"/>
    <property type="match status" value="1"/>
</dbReference>
<evidence type="ECO:0000256" key="2">
    <source>
        <dbReference type="ARBA" id="ARBA00022552"/>
    </source>
</evidence>
<gene>
    <name evidence="6 7" type="primary">rsmG</name>
    <name evidence="7" type="ORF">ENG67_06840</name>
</gene>
<name>A0A7C0XBX1_UNCW3</name>
<comment type="function">
    <text evidence="6">Specifically methylates the N7 position of a guanine in 16S rRNA.</text>
</comment>
<dbReference type="EC" id="2.1.1.-" evidence="6"/>
<evidence type="ECO:0000256" key="6">
    <source>
        <dbReference type="HAMAP-Rule" id="MF_00074"/>
    </source>
</evidence>
<dbReference type="PANTHER" id="PTHR31760:SF0">
    <property type="entry name" value="S-ADENOSYL-L-METHIONINE-DEPENDENT METHYLTRANSFERASES SUPERFAMILY PROTEIN"/>
    <property type="match status" value="1"/>
</dbReference>
<dbReference type="InterPro" id="IPR003682">
    <property type="entry name" value="rRNA_ssu_MeTfrase_G"/>
</dbReference>
<evidence type="ECO:0000256" key="3">
    <source>
        <dbReference type="ARBA" id="ARBA00022603"/>
    </source>
</evidence>
<dbReference type="Proteomes" id="UP000885931">
    <property type="component" value="Unassembled WGS sequence"/>
</dbReference>
<feature type="binding site" evidence="6">
    <location>
        <position position="139"/>
    </location>
    <ligand>
        <name>S-adenosyl-L-methionine</name>
        <dbReference type="ChEBI" id="CHEBI:59789"/>
    </ligand>
</feature>
<comment type="caution">
    <text evidence="6">Lacks conserved residue(s) required for the propagation of feature annotation.</text>
</comment>
<reference evidence="7" key="1">
    <citation type="journal article" date="2020" name="mSystems">
        <title>Genome- and Community-Level Interaction Insights into Carbon Utilization and Element Cycling Functions of Hydrothermarchaeota in Hydrothermal Sediment.</title>
        <authorList>
            <person name="Zhou Z."/>
            <person name="Liu Y."/>
            <person name="Xu W."/>
            <person name="Pan J."/>
            <person name="Luo Z.H."/>
            <person name="Li M."/>
        </authorList>
    </citation>
    <scope>NUCLEOTIDE SEQUENCE [LARGE SCALE GENOMIC DNA]</scope>
    <source>
        <strain evidence="7">HyVt-237</strain>
    </source>
</reference>
<dbReference type="HAMAP" id="MF_00074">
    <property type="entry name" value="16SrRNA_methyltr_G"/>
    <property type="match status" value="1"/>
</dbReference>
<dbReference type="GO" id="GO:0005829">
    <property type="term" value="C:cytosol"/>
    <property type="evidence" value="ECO:0007669"/>
    <property type="project" value="TreeGrafter"/>
</dbReference>
<sequence>MGEFGRLRFLLEQKEISLSPDKWARLEAYKSLLLLWGNRFALVSRRDLREGLEKHFADSLLISPYIAGQHVLDLGSGAGFPGIPLAIVLDDKRFTLIESRKKKCAFLREVRRELGLENIEVVNARWEDLEYEADIALARATGGVEKLIDELPHLLKKGGYLLLYSADKRRDLRPERIETIENPYRPAPFYLLFIRRD</sequence>
<protein>
    <recommendedName>
        <fullName evidence="6">Ribosomal RNA small subunit methyltransferase G</fullName>
        <ecNumber evidence="6">2.1.1.-</ecNumber>
    </recommendedName>
    <alternativeName>
        <fullName evidence="6">16S rRNA 7-methylguanosine methyltransferase</fullName>
        <shortName evidence="6">16S rRNA m7G methyltransferase</shortName>
    </alternativeName>
</protein>
<evidence type="ECO:0000313" key="7">
    <source>
        <dbReference type="EMBL" id="HDM90904.1"/>
    </source>
</evidence>
<comment type="subcellular location">
    <subcellularLocation>
        <location evidence="6">Cytoplasm</location>
    </subcellularLocation>
</comment>
<dbReference type="PANTHER" id="PTHR31760">
    <property type="entry name" value="S-ADENOSYL-L-METHIONINE-DEPENDENT METHYLTRANSFERASES SUPERFAMILY PROTEIN"/>
    <property type="match status" value="1"/>
</dbReference>
<dbReference type="Gene3D" id="3.40.50.150">
    <property type="entry name" value="Vaccinia Virus protein VP39"/>
    <property type="match status" value="1"/>
</dbReference>
<dbReference type="EMBL" id="DRBW01000250">
    <property type="protein sequence ID" value="HDM90904.1"/>
    <property type="molecule type" value="Genomic_DNA"/>
</dbReference>
<dbReference type="NCBIfam" id="TIGR00138">
    <property type="entry name" value="rsmG_gidB"/>
    <property type="match status" value="1"/>
</dbReference>
<keyword evidence="2 6" id="KW-0698">rRNA processing</keyword>
<keyword evidence="5 6" id="KW-0949">S-adenosyl-L-methionine</keyword>
<dbReference type="PIRSF" id="PIRSF003078">
    <property type="entry name" value="GidB"/>
    <property type="match status" value="1"/>
</dbReference>
<organism evidence="7">
    <name type="scientific">candidate division WOR-3 bacterium</name>
    <dbReference type="NCBI Taxonomy" id="2052148"/>
    <lineage>
        <taxon>Bacteria</taxon>
        <taxon>Bacteria division WOR-3</taxon>
    </lineage>
</organism>
<dbReference type="GO" id="GO:0070043">
    <property type="term" value="F:rRNA (guanine-N7-)-methyltransferase activity"/>
    <property type="evidence" value="ECO:0007669"/>
    <property type="project" value="UniProtKB-UniRule"/>
</dbReference>
<evidence type="ECO:0000256" key="1">
    <source>
        <dbReference type="ARBA" id="ARBA00022490"/>
    </source>
</evidence>
<comment type="similarity">
    <text evidence="6">Belongs to the methyltransferase superfamily. RNA methyltransferase RsmG family.</text>
</comment>
<keyword evidence="1 6" id="KW-0963">Cytoplasm</keyword>
<proteinExistence type="inferred from homology"/>